<name>A0ABT6Y483_9BACT</name>
<dbReference type="NCBIfam" id="TIGR04183">
    <property type="entry name" value="Por_Secre_tail"/>
    <property type="match status" value="1"/>
</dbReference>
<protein>
    <submittedName>
        <fullName evidence="3">T9SS type A sorting domain-containing protein</fullName>
    </submittedName>
</protein>
<feature type="chain" id="PRO_5047373733" evidence="1">
    <location>
        <begin position="22"/>
        <end position="1438"/>
    </location>
</feature>
<dbReference type="Proteomes" id="UP001236507">
    <property type="component" value="Unassembled WGS sequence"/>
</dbReference>
<proteinExistence type="predicted"/>
<keyword evidence="1" id="KW-0732">Signal</keyword>
<evidence type="ECO:0000313" key="4">
    <source>
        <dbReference type="Proteomes" id="UP001236507"/>
    </source>
</evidence>
<comment type="caution">
    <text evidence="3">The sequence shown here is derived from an EMBL/GenBank/DDBJ whole genome shotgun (WGS) entry which is preliminary data.</text>
</comment>
<evidence type="ECO:0000259" key="2">
    <source>
        <dbReference type="Pfam" id="PF18962"/>
    </source>
</evidence>
<dbReference type="EMBL" id="JASHIF010000002">
    <property type="protein sequence ID" value="MDI9858086.1"/>
    <property type="molecule type" value="Genomic_DNA"/>
</dbReference>
<organism evidence="3 4">
    <name type="scientific">Flectobacillus roseus</name>
    <dbReference type="NCBI Taxonomy" id="502259"/>
    <lineage>
        <taxon>Bacteria</taxon>
        <taxon>Pseudomonadati</taxon>
        <taxon>Bacteroidota</taxon>
        <taxon>Cytophagia</taxon>
        <taxon>Cytophagales</taxon>
        <taxon>Flectobacillaceae</taxon>
        <taxon>Flectobacillus</taxon>
    </lineage>
</organism>
<reference evidence="3 4" key="1">
    <citation type="submission" date="2023-05" db="EMBL/GenBank/DDBJ databases">
        <title>Novel species of genus Flectobacillus isolated from stream in China.</title>
        <authorList>
            <person name="Lu H."/>
        </authorList>
    </citation>
    <scope>NUCLEOTIDE SEQUENCE [LARGE SCALE GENOMIC DNA]</scope>
    <source>
        <strain evidence="3 4">KCTC 42575</strain>
    </source>
</reference>
<sequence>MKTIYLSILLLFSCFSLFSQSIRITNVRSQGIDDNSFLCSGKRLYLRYETAGNFNADNKFQLEYRVGNSDLNWKVIAFKDSSNIMLADLPNYESLKILGESSSINFRIKSTSPSTISNQTYAVLAGDAKVELSGISKNQAYPTEPISLDLNHFGYNNLNLTLNNGQIFNINGSYIFENTPKKITINALKSDSIYIKQVYSGCGVGSSTGKFYLNVSDQYVRILSALNVACTNHTFRIKIQKSGTWNAGNQFYIRLVEQIYPSINPKSYDVLATEKDGYLEAVLPTSIPAKSYSVQIVTTSPVVVSNVYSEILKLYPSPMLTFKSKDPTILYGNDVSLEYASNGALPSKLKLNTGESFNFSFYNNTNWIYFKPKSGGYCKIDSFTTVCGNHKAGLDSIKITIAPSIITDSISVSEVCAGGSFEVKFKSNINLKIGEKIYAGRKDGYSGSDNFSIEGVVLANNRARFVLPSNFTMLEYASYYLQLWTDSTPSSNNMSPNMIKFKRMPSPKILFFGAPISALPQNVNLGFLLNGGDPMTLKLSNGDVLSSLPGGYYTKQYYVAKSQTLSILSAENSCGLNANLDTKIDFTVQNEEKSIILKLDVPDDQVICAGTTVNMTLQKSGNFEPGTKFMVDLVNYDNSTIFKENLAELVDGKATWKVPDLSDIRGGYLRVRNSSSTINSNLIPITVKAMPTYNSSKKGGVVLSQGSYENPINFYATGGAPYLIKSKEGAQYFVSTEGYSTLPAYLTKSNTISLTEISNQCGASTISEQDYTVYVKDKTLSSISYYQNQTFCKGSTIKLPIQVLNLLNPYETHFKLKLDVISIYGSESIRRNLLDNISTDIINFSIPTDLPLGSYAIELSDVENPANESLKIYFNYVEAPSPSNLKLSISNTSPIKVGERVTFIYTNTTGESLNLQLNGGNSVYNSFLFTGTSSYDLYLSQSATFTSVKAVNQCGLTEIPVNLSVVVKPILGWNYLKGSTYCRDEKVSVNINTQGVFANKGFNLVIKDGYTAKEYNVLSFTDNGQYSFTIPKDLTTGDHYIELRSASREADASAQFLSLKEKPLISVVGSATINTGQTTYLKIVSNSLGKYFGRDFSSDLVNYTLSDGSSNTLTLGGNNNYVFLPVSPKASTSFTLSSVSNLCGAGTVTGAAQITVNPVSAKSVEITSLENQETIQYYNYACGNQTVKVNFKLTGTYDTGTTYDLYMSDSVGNNFVKIPVIAQSSNTLSATLPEVASTGYGYRFKVIANTSNSTSTTSPYPITIHKIPTAQFDSTNIYVMSGQTPALSISTTGALPIKLLLKDDNAVFYNYTTTTSQFSIPVIATMGTKFLINSVSNNLCAGKVGSKSQAQLLIVTGIEELSDWGIRVAPNPTEGVLTLMNVVQDARLNVYDAMGKVVLEKVLSQGDNLIDMGGQASGIYFFSVESSTKKVVLKVQKY</sequence>
<keyword evidence="4" id="KW-1185">Reference proteome</keyword>
<accession>A0ABT6Y483</accession>
<evidence type="ECO:0000313" key="3">
    <source>
        <dbReference type="EMBL" id="MDI9858086.1"/>
    </source>
</evidence>
<evidence type="ECO:0000256" key="1">
    <source>
        <dbReference type="SAM" id="SignalP"/>
    </source>
</evidence>
<feature type="signal peptide" evidence="1">
    <location>
        <begin position="1"/>
        <end position="21"/>
    </location>
</feature>
<feature type="domain" description="Secretion system C-terminal sorting" evidence="2">
    <location>
        <begin position="1370"/>
        <end position="1434"/>
    </location>
</feature>
<gene>
    <name evidence="3" type="ORF">QM524_02580</name>
</gene>
<dbReference type="Pfam" id="PF18962">
    <property type="entry name" value="Por_Secre_tail"/>
    <property type="match status" value="1"/>
</dbReference>
<dbReference type="InterPro" id="IPR026444">
    <property type="entry name" value="Secre_tail"/>
</dbReference>